<keyword evidence="2" id="KW-1185">Reference proteome</keyword>
<evidence type="ECO:0000313" key="2">
    <source>
        <dbReference type="Proteomes" id="UP000231057"/>
    </source>
</evidence>
<reference evidence="1 2" key="1">
    <citation type="submission" date="2016-11" db="EMBL/GenBank/DDBJ databases">
        <title>Complete genome sequence of thermophilic cyanobacteria strain Synechococcus sp. PCC6715.</title>
        <authorList>
            <person name="Tang J."/>
            <person name="Daroch M."/>
            <person name="Liang Y."/>
            <person name="Jiang D."/>
            <person name="Shah M."/>
        </authorList>
    </citation>
    <scope>NUCLEOTIDE SEQUENCE [LARGE SCALE GENOMIC DNA]</scope>
    <source>
        <strain evidence="1 2">PCC 6715</strain>
    </source>
</reference>
<evidence type="ECO:0008006" key="3">
    <source>
        <dbReference type="Google" id="ProtNLM"/>
    </source>
</evidence>
<name>A0A2D2Q4P3_PARLV</name>
<dbReference type="KEGG" id="slw:BRW62_03535"/>
<sequence>MQLTWLESNTWLWQLGHTRVLVDPWLVGRLTFGSTPWLFAAERTFPCEMPAGVELIVLSQGLPDHCHVPTLRQCDRRIPVIGSASAAKIAQGLGFETVITLAPHDTYCWRDVTIQATKGATIGPLQQENGYLFRWGDRTLYYEPHGCHDPWLKSYGTVDVVITPLLSVRLPLLGTILNGGETALELAQWLRPQQMIGTATNGSLILRGVLPSLLSVAGSLSDLQEQFQTAGLMTQLIEPVAYRPLEIRSLGVEA</sequence>
<dbReference type="RefSeq" id="WP_099799815.1">
    <property type="nucleotide sequence ID" value="NZ_CP018092.1"/>
</dbReference>
<dbReference type="Proteomes" id="UP000231057">
    <property type="component" value="Chromosome"/>
</dbReference>
<proteinExistence type="predicted"/>
<accession>A0A2D2Q4P3</accession>
<dbReference type="PANTHER" id="PTHR36142">
    <property type="entry name" value="METALLO-HYDROLASE/OXIDOREDUCTASE SUPERFAMILY PROTEIN"/>
    <property type="match status" value="1"/>
</dbReference>
<evidence type="ECO:0000313" key="1">
    <source>
        <dbReference type="EMBL" id="ATS19488.1"/>
    </source>
</evidence>
<reference evidence="2" key="2">
    <citation type="journal article" date="2022" name="Front. Microbiol.">
        <title>Comparative Genomic Analysis Revealed Distinct Molecular Components and Organization of CO2-Concentrating Mechanism in Thermophilic Cyanobacteria.</title>
        <authorList>
            <person name="Tang J."/>
            <person name="Zhou H."/>
            <person name="Yao D."/>
            <person name="Riaz S."/>
            <person name="You D."/>
            <person name="Klepacz-Smolka A."/>
            <person name="Daroch M."/>
        </authorList>
    </citation>
    <scope>NUCLEOTIDE SEQUENCE [LARGE SCALE GENOMIC DNA]</scope>
    <source>
        <strain evidence="2">PCC 6715</strain>
    </source>
</reference>
<dbReference type="InterPro" id="IPR036866">
    <property type="entry name" value="RibonucZ/Hydroxyglut_hydro"/>
</dbReference>
<dbReference type="OrthoDB" id="507726at2"/>
<dbReference type="Pfam" id="PF13483">
    <property type="entry name" value="Lactamase_B_3"/>
    <property type="match status" value="1"/>
</dbReference>
<protein>
    <recommendedName>
        <fullName evidence="3">Zn-dependent hydrolase</fullName>
    </recommendedName>
</protein>
<organism evidence="1 2">
    <name type="scientific">Parathermosynechococcus lividus PCC 6715</name>
    <dbReference type="NCBI Taxonomy" id="1917166"/>
    <lineage>
        <taxon>Bacteria</taxon>
        <taxon>Bacillati</taxon>
        <taxon>Cyanobacteriota</taxon>
        <taxon>Cyanophyceae</taxon>
        <taxon>Acaryochloridales</taxon>
        <taxon>Thermosynechococcaceae</taxon>
        <taxon>Parathermosynechococcus</taxon>
    </lineage>
</organism>
<dbReference type="PANTHER" id="PTHR36142:SF2">
    <property type="entry name" value="METALLO-HYDROLASE_OXIDOREDUCTASE SUPERFAMILY PROTEIN"/>
    <property type="match status" value="1"/>
</dbReference>
<gene>
    <name evidence="1" type="ORF">BRW62_03535</name>
</gene>
<dbReference type="EMBL" id="CP018092">
    <property type="protein sequence ID" value="ATS19488.1"/>
    <property type="molecule type" value="Genomic_DNA"/>
</dbReference>
<dbReference type="AlphaFoldDB" id="A0A2D2Q4P3"/>
<dbReference type="Gene3D" id="3.60.15.10">
    <property type="entry name" value="Ribonuclease Z/Hydroxyacylglutathione hydrolase-like"/>
    <property type="match status" value="1"/>
</dbReference>
<dbReference type="SUPFAM" id="SSF56281">
    <property type="entry name" value="Metallo-hydrolase/oxidoreductase"/>
    <property type="match status" value="1"/>
</dbReference>